<feature type="region of interest" description="Disordered" evidence="1">
    <location>
        <begin position="62"/>
        <end position="103"/>
    </location>
</feature>
<evidence type="ECO:0000256" key="1">
    <source>
        <dbReference type="SAM" id="MobiDB-lite"/>
    </source>
</evidence>
<organism evidence="2 3">
    <name type="scientific">Pleurodeles waltl</name>
    <name type="common">Iberian ribbed newt</name>
    <dbReference type="NCBI Taxonomy" id="8319"/>
    <lineage>
        <taxon>Eukaryota</taxon>
        <taxon>Metazoa</taxon>
        <taxon>Chordata</taxon>
        <taxon>Craniata</taxon>
        <taxon>Vertebrata</taxon>
        <taxon>Euteleostomi</taxon>
        <taxon>Amphibia</taxon>
        <taxon>Batrachia</taxon>
        <taxon>Caudata</taxon>
        <taxon>Salamandroidea</taxon>
        <taxon>Salamandridae</taxon>
        <taxon>Pleurodelinae</taxon>
        <taxon>Pleurodeles</taxon>
    </lineage>
</organism>
<dbReference type="AlphaFoldDB" id="A0AAV7S666"/>
<name>A0AAV7S666_PLEWA</name>
<protein>
    <submittedName>
        <fullName evidence="2">Uncharacterized protein</fullName>
    </submittedName>
</protein>
<accession>A0AAV7S666</accession>
<reference evidence="2" key="1">
    <citation type="journal article" date="2022" name="bioRxiv">
        <title>Sequencing and chromosome-scale assembly of the giantPleurodeles waltlgenome.</title>
        <authorList>
            <person name="Brown T."/>
            <person name="Elewa A."/>
            <person name="Iarovenko S."/>
            <person name="Subramanian E."/>
            <person name="Araus A.J."/>
            <person name="Petzold A."/>
            <person name="Susuki M."/>
            <person name="Suzuki K.-i.T."/>
            <person name="Hayashi T."/>
            <person name="Toyoda A."/>
            <person name="Oliveira C."/>
            <person name="Osipova E."/>
            <person name="Leigh N.D."/>
            <person name="Simon A."/>
            <person name="Yun M.H."/>
        </authorList>
    </citation>
    <scope>NUCLEOTIDE SEQUENCE</scope>
    <source>
        <strain evidence="2">20211129_DDA</strain>
        <tissue evidence="2">Liver</tissue>
    </source>
</reference>
<dbReference type="Proteomes" id="UP001066276">
    <property type="component" value="Chromosome 4_2"/>
</dbReference>
<proteinExistence type="predicted"/>
<gene>
    <name evidence="2" type="ORF">NDU88_000778</name>
</gene>
<evidence type="ECO:0000313" key="3">
    <source>
        <dbReference type="Proteomes" id="UP001066276"/>
    </source>
</evidence>
<comment type="caution">
    <text evidence="2">The sequence shown here is derived from an EMBL/GenBank/DDBJ whole genome shotgun (WGS) entry which is preliminary data.</text>
</comment>
<dbReference type="EMBL" id="JANPWB010000008">
    <property type="protein sequence ID" value="KAJ1160276.1"/>
    <property type="molecule type" value="Genomic_DNA"/>
</dbReference>
<feature type="compositionally biased region" description="Polar residues" evidence="1">
    <location>
        <begin position="80"/>
        <end position="90"/>
    </location>
</feature>
<keyword evidence="3" id="KW-1185">Reference proteome</keyword>
<feature type="compositionally biased region" description="Basic and acidic residues" evidence="1">
    <location>
        <begin position="62"/>
        <end position="74"/>
    </location>
</feature>
<evidence type="ECO:0000313" key="2">
    <source>
        <dbReference type="EMBL" id="KAJ1160276.1"/>
    </source>
</evidence>
<sequence>MARAQSCVRLDHSEADEPAEFGSFLFRHTDRLDQPAVIKTQAAAIWWGLSSIDYRIRYETDDSRHRRQGTDKYVKGPKTKTLTPATGRQRYSSEHMPSGGRGR</sequence>